<dbReference type="WBParaSite" id="SMUV_0000923501-mRNA-1">
    <property type="protein sequence ID" value="SMUV_0000923501-mRNA-1"/>
    <property type="gene ID" value="SMUV_0000923501"/>
</dbReference>
<name>A0A158R632_9BILA</name>
<dbReference type="InterPro" id="IPR011009">
    <property type="entry name" value="Kinase-like_dom_sf"/>
</dbReference>
<dbReference type="SMART" id="SM01343">
    <property type="entry name" value="FATC"/>
    <property type="match status" value="1"/>
</dbReference>
<feature type="region of interest" description="Disordered" evidence="12">
    <location>
        <begin position="910"/>
        <end position="929"/>
    </location>
</feature>
<dbReference type="Gene3D" id="1.10.1070.11">
    <property type="entry name" value="Phosphatidylinositol 3-/4-kinase, catalytic domain"/>
    <property type="match status" value="1"/>
</dbReference>
<evidence type="ECO:0000256" key="11">
    <source>
        <dbReference type="SAM" id="Coils"/>
    </source>
</evidence>
<dbReference type="InterPro" id="IPR011989">
    <property type="entry name" value="ARM-like"/>
</dbReference>
<keyword evidence="4" id="KW-0808">Transferase</keyword>
<feature type="domain" description="PI3K/PI4K catalytic" evidence="13">
    <location>
        <begin position="1898"/>
        <end position="2231"/>
    </location>
</feature>
<accession>A0A158R632</accession>
<dbReference type="EC" id="2.7.11.1" evidence="2"/>
<evidence type="ECO:0000256" key="8">
    <source>
        <dbReference type="ARBA" id="ARBA00023161"/>
    </source>
</evidence>
<dbReference type="GO" id="GO:0016242">
    <property type="term" value="P:negative regulation of macroautophagy"/>
    <property type="evidence" value="ECO:0007669"/>
    <property type="project" value="TreeGrafter"/>
</dbReference>
<keyword evidence="8" id="KW-0866">Nonsense-mediated mRNA decay</keyword>
<proteinExistence type="inferred from homology"/>
<keyword evidence="15" id="KW-1185">Reference proteome</keyword>
<dbReference type="Proteomes" id="UP000046393">
    <property type="component" value="Unplaced"/>
</dbReference>
<keyword evidence="6" id="KW-0418">Kinase</keyword>
<dbReference type="PROSITE" id="PS50290">
    <property type="entry name" value="PI3_4_KINASE_3"/>
    <property type="match status" value="1"/>
</dbReference>
<evidence type="ECO:0000313" key="15">
    <source>
        <dbReference type="Proteomes" id="UP000046393"/>
    </source>
</evidence>
<evidence type="ECO:0000256" key="7">
    <source>
        <dbReference type="ARBA" id="ARBA00022840"/>
    </source>
</evidence>
<dbReference type="InterPro" id="IPR050517">
    <property type="entry name" value="DDR_Repair_Kinase"/>
</dbReference>
<evidence type="ECO:0000256" key="10">
    <source>
        <dbReference type="ARBA" id="ARBA00048679"/>
    </source>
</evidence>
<dbReference type="Gene3D" id="1.25.10.10">
    <property type="entry name" value="Leucine-rich Repeat Variant"/>
    <property type="match status" value="1"/>
</dbReference>
<evidence type="ECO:0000256" key="1">
    <source>
        <dbReference type="ARBA" id="ARBA00011031"/>
    </source>
</evidence>
<dbReference type="PANTHER" id="PTHR11139">
    <property type="entry name" value="ATAXIA TELANGIECTASIA MUTATED ATM -RELATED"/>
    <property type="match status" value="1"/>
</dbReference>
<dbReference type="InterPro" id="IPR016024">
    <property type="entry name" value="ARM-type_fold"/>
</dbReference>
<dbReference type="SUPFAM" id="SSF56112">
    <property type="entry name" value="Protein kinase-like (PK-like)"/>
    <property type="match status" value="1"/>
</dbReference>
<dbReference type="GO" id="GO:0005634">
    <property type="term" value="C:nucleus"/>
    <property type="evidence" value="ECO:0007669"/>
    <property type="project" value="TreeGrafter"/>
</dbReference>
<evidence type="ECO:0000256" key="6">
    <source>
        <dbReference type="ARBA" id="ARBA00022777"/>
    </source>
</evidence>
<organism evidence="15 16">
    <name type="scientific">Syphacia muris</name>
    <dbReference type="NCBI Taxonomy" id="451379"/>
    <lineage>
        <taxon>Eukaryota</taxon>
        <taxon>Metazoa</taxon>
        <taxon>Ecdysozoa</taxon>
        <taxon>Nematoda</taxon>
        <taxon>Chromadorea</taxon>
        <taxon>Rhabditida</taxon>
        <taxon>Spirurina</taxon>
        <taxon>Oxyuridomorpha</taxon>
        <taxon>Oxyuroidea</taxon>
        <taxon>Oxyuridae</taxon>
        <taxon>Syphacia</taxon>
    </lineage>
</organism>
<keyword evidence="5" id="KW-0547">Nucleotide-binding</keyword>
<dbReference type="PROSITE" id="PS51190">
    <property type="entry name" value="FATC"/>
    <property type="match status" value="1"/>
</dbReference>
<evidence type="ECO:0000256" key="12">
    <source>
        <dbReference type="SAM" id="MobiDB-lite"/>
    </source>
</evidence>
<dbReference type="GO" id="GO:0004674">
    <property type="term" value="F:protein serine/threonine kinase activity"/>
    <property type="evidence" value="ECO:0007669"/>
    <property type="project" value="UniProtKB-KW"/>
</dbReference>
<dbReference type="InterPro" id="IPR000403">
    <property type="entry name" value="PI3/4_kinase_cat_dom"/>
</dbReference>
<dbReference type="STRING" id="451379.A0A158R632"/>
<dbReference type="GO" id="GO:0005737">
    <property type="term" value="C:cytoplasm"/>
    <property type="evidence" value="ECO:0007669"/>
    <property type="project" value="TreeGrafter"/>
</dbReference>
<dbReference type="InterPro" id="IPR039414">
    <property type="entry name" value="SMG1_PIKKc"/>
</dbReference>
<dbReference type="SMART" id="SM00146">
    <property type="entry name" value="PI3Kc"/>
    <property type="match status" value="1"/>
</dbReference>
<dbReference type="Pfam" id="PF02260">
    <property type="entry name" value="FATC"/>
    <property type="match status" value="1"/>
</dbReference>
<keyword evidence="11" id="KW-0175">Coiled coil</keyword>
<dbReference type="InterPro" id="IPR031559">
    <property type="entry name" value="SMG1"/>
</dbReference>
<evidence type="ECO:0000259" key="14">
    <source>
        <dbReference type="PROSITE" id="PS51190"/>
    </source>
</evidence>
<feature type="domain" description="FATC" evidence="14">
    <location>
        <begin position="2463"/>
        <end position="2495"/>
    </location>
</feature>
<dbReference type="Pfam" id="PF00454">
    <property type="entry name" value="PI3_PI4_kinase"/>
    <property type="match status" value="1"/>
</dbReference>
<evidence type="ECO:0000259" key="13">
    <source>
        <dbReference type="PROSITE" id="PS50290"/>
    </source>
</evidence>
<dbReference type="Pfam" id="PF15785">
    <property type="entry name" value="SMG1"/>
    <property type="match status" value="2"/>
</dbReference>
<dbReference type="GO" id="GO:0031931">
    <property type="term" value="C:TORC1 complex"/>
    <property type="evidence" value="ECO:0007669"/>
    <property type="project" value="TreeGrafter"/>
</dbReference>
<evidence type="ECO:0000256" key="2">
    <source>
        <dbReference type="ARBA" id="ARBA00012513"/>
    </source>
</evidence>
<evidence type="ECO:0000256" key="4">
    <source>
        <dbReference type="ARBA" id="ARBA00022679"/>
    </source>
</evidence>
<keyword evidence="7" id="KW-0067">ATP-binding</keyword>
<dbReference type="InterPro" id="IPR003152">
    <property type="entry name" value="FATC_dom"/>
</dbReference>
<comment type="catalytic activity">
    <reaction evidence="10">
        <text>L-seryl-[protein] + ATP = O-phospho-L-seryl-[protein] + ADP + H(+)</text>
        <dbReference type="Rhea" id="RHEA:17989"/>
        <dbReference type="Rhea" id="RHEA-COMP:9863"/>
        <dbReference type="Rhea" id="RHEA-COMP:11604"/>
        <dbReference type="ChEBI" id="CHEBI:15378"/>
        <dbReference type="ChEBI" id="CHEBI:29999"/>
        <dbReference type="ChEBI" id="CHEBI:30616"/>
        <dbReference type="ChEBI" id="CHEBI:83421"/>
        <dbReference type="ChEBI" id="CHEBI:456216"/>
        <dbReference type="EC" id="2.7.11.1"/>
    </reaction>
</comment>
<comment type="similarity">
    <text evidence="1">Belongs to the PI3/PI4-kinase family.</text>
</comment>
<comment type="catalytic activity">
    <reaction evidence="9">
        <text>L-threonyl-[protein] + ATP = O-phospho-L-threonyl-[protein] + ADP + H(+)</text>
        <dbReference type="Rhea" id="RHEA:46608"/>
        <dbReference type="Rhea" id="RHEA-COMP:11060"/>
        <dbReference type="Rhea" id="RHEA-COMP:11605"/>
        <dbReference type="ChEBI" id="CHEBI:15378"/>
        <dbReference type="ChEBI" id="CHEBI:30013"/>
        <dbReference type="ChEBI" id="CHEBI:30616"/>
        <dbReference type="ChEBI" id="CHEBI:61977"/>
        <dbReference type="ChEBI" id="CHEBI:456216"/>
        <dbReference type="EC" id="2.7.11.1"/>
    </reaction>
</comment>
<protein>
    <recommendedName>
        <fullName evidence="2">non-specific serine/threonine protein kinase</fullName>
        <ecNumber evidence="2">2.7.11.1</ecNumber>
    </recommendedName>
</protein>
<evidence type="ECO:0000256" key="5">
    <source>
        <dbReference type="ARBA" id="ARBA00022741"/>
    </source>
</evidence>
<dbReference type="Gene3D" id="3.30.1010.10">
    <property type="entry name" value="Phosphatidylinositol 3-kinase Catalytic Subunit, Chain A, domain 4"/>
    <property type="match status" value="1"/>
</dbReference>
<dbReference type="GO" id="GO:0031929">
    <property type="term" value="P:TOR signaling"/>
    <property type="evidence" value="ECO:0007669"/>
    <property type="project" value="TreeGrafter"/>
</dbReference>
<dbReference type="GO" id="GO:0005524">
    <property type="term" value="F:ATP binding"/>
    <property type="evidence" value="ECO:0007669"/>
    <property type="project" value="UniProtKB-KW"/>
</dbReference>
<feature type="compositionally biased region" description="Basic and acidic residues" evidence="12">
    <location>
        <begin position="920"/>
        <end position="929"/>
    </location>
</feature>
<dbReference type="GO" id="GO:0031932">
    <property type="term" value="C:TORC2 complex"/>
    <property type="evidence" value="ECO:0007669"/>
    <property type="project" value="TreeGrafter"/>
</dbReference>
<sequence length="2495" mass="283466">MASVNEEDQRKQLETVLRQIVFFDRKNFDKKQYISACDHFRKSIINMNIISKPDFEWQDVVKKLLSILPNKNLGTDVRKYVADCIGTVGFVLFGKFSEFVEFVFAAFNKASQKYFEERSMILHAICTSLELYGNSTLLLPNLKPIEEIMKTVKKILDSNESHVVLTPLLNICLTVAKYFPAVFRSEFLDILDFTVGWYIELNQPPEVAEKCNQVLMELRTYFHQAVQPSVELMTQFVDDAKVYIKKLHQTEQTEVESEVALQKTALLLRSLATILNVFNSPDVLPYLLPFAKKPSELESSVKNMMVIINHPACSIKTLSKVLDFFDKVVDVLPPEMASGVIPLIFSSIVQSRYKYCSITGQFLTHLLTPRALPTLQAAYKCTKDKLLECLERLNLAEEEGDIDPQHVEEEAIFYIRTLSTVAGAKNSLLGIMGLTPSIFCLLADKTPLTEKLFISRYPACHLSLLYVLKLHCERHENFISNSAWFIEKKHSIIMQESQTSAYFARIVTLLSDLLLLNGFMWSDTREIVLEWIRGIAFGTSHEMLQQILGFPQVIVLRKALLRSFLCQSRDKKVSLESPRRSIGVAATRVRQYTLLRRLAVFDLVQDDIINGDFVFLCDVFKTVKTCSREMAIGLWQTIPPPFFIQCGLSQLFKEGFEVQQPKIMSSTFTADHFKLVTDLLLNSIVPTYLLNDCYDSKWIEDVTAIIYSFATGEYGIEIDHIGKWRWALAQTAQYCIDNRMKTPLGKPLETFLCFEKEMRRLAVSALSQEVGNTTDCNFRDAKVETEEAVGSKAVVVAKNQRCLCEDEEDEVDKSEEQRHLSDAESWWRVRSFLETMELLDKLITYASDGTVFQLCRVSQPSRQFFVTNAASCSSWLSRMYLITMAVAYHNGNFAQVIRLGQCVLHDAQKRSKSPPLTDKSGNDGETEGKTKIDGTVLTCVSWMVRAFVELGGRQGIYGLYSWIKKCYGVSYHWIVHAANIASGRIEIGLDGLIQCAAEEGLPEIASKTIRHLILTGLTMLRSTEELKHVWKNLGDKNCSFNSQSCKAPKGFEEVAWERMKSLVNFVPLPEAKGNSLVWDMDGRFHCMESKLMEFARSFNKSGRIDLMRRLGEDAHMLMLADTSTRLIVKASVLHVLASNLKEGHKTDPVFLSDTTDMVPLYSSQGSAVSSLIICQQLGQWMESCHLECDVGPCLKIVSDEPLFYLNACNLARRLGNIRSANRHMQSYRLRFQSNSKILPSQNGWAPSFEKEGVANVMNWMFPFNNSSEDQNGLKLLSGRIASKLLYAEGLLHGNSSLCNAAFAMLYNSLSDEIDRLLFKSNALYNGTPTVAPNALAVILSHQLKALEDAKQSNGIMTSKNYFNYKQYKKDYSNMLSRSILKLAEWLEREPSLINVALARSSRISWHLFGVELSNLPPPLNPASGLIGSLLSASCKLSFGLAKAHARFADWAYKCVHSSKDESDVLMSFTDDEKSAIVWHMKSVLPSVDKDICETVVEVASKAETLVMLKDDVSNCLGKMFTKEVVHEKLFGVDSVLFEVWSAAKQRTVAYVVSCVRSYFNFIAECGKNSCYDAANYQGTIGTVIACLRVIQLFMKYSETLQTIVDDEFLKTDVLVWKDILPQIFARLNHPLSSVRNSLCTLLERIAEKSPHALCYPAIVGATKSFVIVPEGVSEKSDELEEEFVDAERKMKVEAERSLMYDCCQRLVKHLSRIFPDLVANVSEFVQELQHINMLFEERWIFVLANLDHEMSRRIAQIETEKARTLSLTHISPKEQQAIIKEKSVIMSEMVFHILEALYERTCVREVTTANERHFRDLYYTQISAAFQNFKLSKQEPRKAWQPFKQLLVTLTQRSSKRGALSLATADIAPHLCAMRDTKIPLPGQELKEFSEVVTVSQITKQAVILPTKTRPKKISFVGSDGKEYPFLFKGQEDLHLDERIMQLLRICNLMLQENEKEWPLYSARHYSVTPLGSRSGLIQWVDGATPLFHVYRKWQNRKATNNNGKKDAIEVDRPSELFFKKLKAAFNANNLSSEVLADRQKWPLPILEKVVLDLMKETPRDLLSRELWIRAGSSDSWYRTTERFARSTAVMSVLGSILGLGDRHLDNVLVNLDSGQVIHIDYNVCFDKGRHLRVPETVPFRLTNNIVYALGPTQIEGTFRLSCEHMLKRLRAGKEVFLTLLDTFVYDPLVDWAAAQEQLITSGSIGVATLLAVYGKFYCLYLGTEPYPGTALPLTYSLFDLRVREFEKPWRANGDRLHYALLRMIEALEKAHRSREGILDYGSMVKGKALDEGGTRVIEKERMEASYELKRAITEHKHLMHDFRPIIRTLAYSDERFREYLRMYKDVFMAPLLEGCKVFEEGDVENFGSVATLFQSVNYYLDSIYDRLIALKGKDEKGVPNASRINFNGHVSEGKSNLKKQEENVCAKNVSLHVKLKLEGKDESLHVNCVTSHVSPECVGEKEALSFAEQIDIWIQQATNLSNLALMYEGWTAWV</sequence>
<dbReference type="InterPro" id="IPR036940">
    <property type="entry name" value="PI3/4_kinase_cat_sf"/>
</dbReference>
<dbReference type="CDD" id="cd05170">
    <property type="entry name" value="PIKKc_SMG1"/>
    <property type="match status" value="1"/>
</dbReference>
<feature type="coiled-coil region" evidence="11">
    <location>
        <begin position="797"/>
        <end position="824"/>
    </location>
</feature>
<dbReference type="GO" id="GO:0000184">
    <property type="term" value="P:nuclear-transcribed mRNA catabolic process, nonsense-mediated decay"/>
    <property type="evidence" value="ECO:0007669"/>
    <property type="project" value="UniProtKB-KW"/>
</dbReference>
<evidence type="ECO:0000256" key="3">
    <source>
        <dbReference type="ARBA" id="ARBA00022527"/>
    </source>
</evidence>
<dbReference type="PANTHER" id="PTHR11139:SF119">
    <property type="entry name" value="SERINE_THREONINE-PROTEIN KINASE SMG1"/>
    <property type="match status" value="1"/>
</dbReference>
<reference evidence="16" key="1">
    <citation type="submission" date="2016-04" db="UniProtKB">
        <authorList>
            <consortium name="WormBaseParasite"/>
        </authorList>
    </citation>
    <scope>IDENTIFICATION</scope>
</reference>
<evidence type="ECO:0000313" key="16">
    <source>
        <dbReference type="WBParaSite" id="SMUV_0000923501-mRNA-1"/>
    </source>
</evidence>
<evidence type="ECO:0000256" key="9">
    <source>
        <dbReference type="ARBA" id="ARBA00047899"/>
    </source>
</evidence>
<dbReference type="SUPFAM" id="SSF48371">
    <property type="entry name" value="ARM repeat"/>
    <property type="match status" value="1"/>
</dbReference>
<keyword evidence="3" id="KW-0723">Serine/threonine-protein kinase</keyword>